<dbReference type="Pfam" id="PF23987">
    <property type="entry name" value="Phage_holin_10"/>
    <property type="match status" value="1"/>
</dbReference>
<gene>
    <name evidence="1" type="ORF">UFOVP421_3</name>
</gene>
<dbReference type="EMBL" id="LR796402">
    <property type="protein sequence ID" value="CAB4141868.1"/>
    <property type="molecule type" value="Genomic_DNA"/>
</dbReference>
<dbReference type="InterPro" id="IPR058159">
    <property type="entry name" value="Phage_holin_10"/>
</dbReference>
<reference evidence="1" key="1">
    <citation type="submission" date="2020-04" db="EMBL/GenBank/DDBJ databases">
        <authorList>
            <person name="Chiriac C."/>
            <person name="Salcher M."/>
            <person name="Ghai R."/>
            <person name="Kavagutti S V."/>
        </authorList>
    </citation>
    <scope>NUCLEOTIDE SEQUENCE</scope>
</reference>
<proteinExistence type="predicted"/>
<organism evidence="1">
    <name type="scientific">uncultured Caudovirales phage</name>
    <dbReference type="NCBI Taxonomy" id="2100421"/>
    <lineage>
        <taxon>Viruses</taxon>
        <taxon>Duplodnaviria</taxon>
        <taxon>Heunggongvirae</taxon>
        <taxon>Uroviricota</taxon>
        <taxon>Caudoviricetes</taxon>
        <taxon>Peduoviridae</taxon>
        <taxon>Maltschvirus</taxon>
        <taxon>Maltschvirus maltsch</taxon>
    </lineage>
</organism>
<evidence type="ECO:0008006" key="2">
    <source>
        <dbReference type="Google" id="ProtNLM"/>
    </source>
</evidence>
<evidence type="ECO:0000313" key="1">
    <source>
        <dbReference type="EMBL" id="CAB4141868.1"/>
    </source>
</evidence>
<sequence length="56" mass="6134">MPELFVGLLRHALQLAGGVLITRGVIDPTGWDLVAGTATSAATAGWYIWNRQQQRR</sequence>
<protein>
    <recommendedName>
        <fullName evidence="2">Holin</fullName>
    </recommendedName>
</protein>
<name>A0A6J5M556_9CAUD</name>
<accession>A0A6J5M556</accession>